<feature type="compositionally biased region" description="Polar residues" evidence="6">
    <location>
        <begin position="87"/>
        <end position="101"/>
    </location>
</feature>
<dbReference type="InterPro" id="IPR036291">
    <property type="entry name" value="NAD(P)-bd_dom_sf"/>
</dbReference>
<dbReference type="GO" id="GO:0003677">
    <property type="term" value="F:DNA binding"/>
    <property type="evidence" value="ECO:0007669"/>
    <property type="project" value="InterPro"/>
</dbReference>
<reference evidence="8" key="2">
    <citation type="submission" date="2023-05" db="EMBL/GenBank/DDBJ databases">
        <authorList>
            <consortium name="Lawrence Berkeley National Laboratory"/>
            <person name="Steindorff A."/>
            <person name="Hensen N."/>
            <person name="Bonometti L."/>
            <person name="Westerberg I."/>
            <person name="Brannstrom I.O."/>
            <person name="Guillou S."/>
            <person name="Cros-Aarteil S."/>
            <person name="Calhoun S."/>
            <person name="Haridas S."/>
            <person name="Kuo A."/>
            <person name="Mondo S."/>
            <person name="Pangilinan J."/>
            <person name="Riley R."/>
            <person name="Labutti K."/>
            <person name="Andreopoulos B."/>
            <person name="Lipzen A."/>
            <person name="Chen C."/>
            <person name="Yanf M."/>
            <person name="Daum C."/>
            <person name="Ng V."/>
            <person name="Clum A."/>
            <person name="Ohm R."/>
            <person name="Martin F."/>
            <person name="Silar P."/>
            <person name="Natvig D."/>
            <person name="Lalanne C."/>
            <person name="Gautier V."/>
            <person name="Ament-Velasquez S.L."/>
            <person name="Kruys A."/>
            <person name="Hutchinson M.I."/>
            <person name="Powell A.J."/>
            <person name="Barry K."/>
            <person name="Miller A.N."/>
            <person name="Grigoriev I.V."/>
            <person name="Debuchy R."/>
            <person name="Gladieux P."/>
            <person name="Thoren M.H."/>
            <person name="Johannesson H."/>
        </authorList>
    </citation>
    <scope>NUCLEOTIDE SEQUENCE</scope>
    <source>
        <strain evidence="8">CBS 141.50</strain>
    </source>
</reference>
<dbReference type="GO" id="GO:0000981">
    <property type="term" value="F:DNA-binding transcription factor activity, RNA polymerase II-specific"/>
    <property type="evidence" value="ECO:0007669"/>
    <property type="project" value="InterPro"/>
</dbReference>
<keyword evidence="3" id="KW-0805">Transcription regulation</keyword>
<dbReference type="PRINTS" id="PR00081">
    <property type="entry name" value="GDHRDH"/>
</dbReference>
<feature type="domain" description="Zn(2)-C6 fungal-type" evidence="7">
    <location>
        <begin position="8"/>
        <end position="38"/>
    </location>
</feature>
<feature type="compositionally biased region" description="Polar residues" evidence="6">
    <location>
        <begin position="610"/>
        <end position="630"/>
    </location>
</feature>
<dbReference type="SMART" id="SM00066">
    <property type="entry name" value="GAL4"/>
    <property type="match status" value="1"/>
</dbReference>
<dbReference type="SUPFAM" id="SSF57701">
    <property type="entry name" value="Zn2/Cys6 DNA-binding domain"/>
    <property type="match status" value="1"/>
</dbReference>
<dbReference type="Pfam" id="PF00106">
    <property type="entry name" value="adh_short"/>
    <property type="match status" value="1"/>
</dbReference>
<dbReference type="EMBL" id="MU853658">
    <property type="protein sequence ID" value="KAK4139573.1"/>
    <property type="molecule type" value="Genomic_DNA"/>
</dbReference>
<sequence>MASRSDQVCGACKKQKRRCDKVLPECSLCRRTGRVCEYVTAADPQPTARDWGSMQARLTELENRLTGSPAPSQTLTSSSAVCAPLDSTRSPGPGSVTSSFPSVDATPASSIVEDPGPYSGVQFPASMFLDVDCYIWSHARLPAPRGAIPAPVLALLSQGNVVLDVSRDYFATIHTWLPMVSKKRMDMGLSLQNAGPDLAMLFLGMKLATAPATDVSDCTLYATAKNFLARLESNGAVSLLCLQAMILVALYEYSHAIYPAAWMTIGACARYADVLGLAPGDYPILGQPTTWTDAEERRRVWWSIFILDKLVSMGSRRRCLVPDPEPEGRLPVDDEAWDCGEVSKALGHSTSTPYQMEQSGFARLCQASIYLGRAISYARGNPGMSTSHAAEIMSLTHELTSFGATVDNESSACGFEHRFTLLGPRCIARSALFVALDRLTCPEKMGAEPGYVTQQGAKTQHELELQRQSMQVIETASAQLHTLGMDVLAMLRSEGGVAQNRAHSLGLVSPFIMESLYAAAATFHWLLGEGGKEGYGKAADDLDMVLDMLSSRWRLCGVYRELLMVYNVSARLSRTNAAPRPHSYGSAAAFPQRSAAVGPGNPAPLRLHSFDNSHGSGSQSAKPHSPNMSIRRSTIIPHKPTLTEKNLPDQTGKVFLITGASGGLGKEIASILYQKNAKIYMAARSRSKTSEVIKEIEATHPTSTGHMIFLPLVLDNLTTIKASADEFLAQERRLDVLYNNAGVMVPPQGSKTVQGYELQIGVNNLAPSLFTHFLHPVLAATAQIAPKNSVRVIWVSSSAADNAPVPAIDFTNMDYHNEEGIWSKYSRSKAGNVLQAVEYARRTAGQGIISMLPNDAARPTVSPFGKIEPARKDLLDPVLGKQYWEWTEEQIKQYK</sequence>
<dbReference type="PANTHER" id="PTHR47338">
    <property type="entry name" value="ZN(II)2CYS6 TRANSCRIPTION FACTOR (EUROFUNG)-RELATED"/>
    <property type="match status" value="1"/>
</dbReference>
<evidence type="ECO:0000256" key="1">
    <source>
        <dbReference type="ARBA" id="ARBA00004123"/>
    </source>
</evidence>
<dbReference type="InterPro" id="IPR002347">
    <property type="entry name" value="SDR_fam"/>
</dbReference>
<evidence type="ECO:0000256" key="5">
    <source>
        <dbReference type="ARBA" id="ARBA00023242"/>
    </source>
</evidence>
<dbReference type="Proteomes" id="UP001302676">
    <property type="component" value="Unassembled WGS sequence"/>
</dbReference>
<keyword evidence="4" id="KW-0804">Transcription</keyword>
<dbReference type="Gene3D" id="4.10.240.10">
    <property type="entry name" value="Zn(2)-C6 fungal-type DNA-binding domain"/>
    <property type="match status" value="1"/>
</dbReference>
<dbReference type="GO" id="GO:0008270">
    <property type="term" value="F:zinc ion binding"/>
    <property type="evidence" value="ECO:0007669"/>
    <property type="project" value="InterPro"/>
</dbReference>
<protein>
    <recommendedName>
        <fullName evidence="7">Zn(2)-C6 fungal-type domain-containing protein</fullName>
    </recommendedName>
</protein>
<dbReference type="InterPro" id="IPR036864">
    <property type="entry name" value="Zn2-C6_fun-type_DNA-bd_sf"/>
</dbReference>
<feature type="region of interest" description="Disordered" evidence="6">
    <location>
        <begin position="82"/>
        <end position="107"/>
    </location>
</feature>
<evidence type="ECO:0000256" key="6">
    <source>
        <dbReference type="SAM" id="MobiDB-lite"/>
    </source>
</evidence>
<dbReference type="PROSITE" id="PS00463">
    <property type="entry name" value="ZN2_CY6_FUNGAL_1"/>
    <property type="match status" value="1"/>
</dbReference>
<proteinExistence type="predicted"/>
<dbReference type="GeneID" id="87821627"/>
<accession>A0AAN6UUY8</accession>
<reference evidence="8" key="1">
    <citation type="journal article" date="2023" name="Mol. Phylogenet. Evol.">
        <title>Genome-scale phylogeny and comparative genomics of the fungal order Sordariales.</title>
        <authorList>
            <person name="Hensen N."/>
            <person name="Bonometti L."/>
            <person name="Westerberg I."/>
            <person name="Brannstrom I.O."/>
            <person name="Guillou S."/>
            <person name="Cros-Aarteil S."/>
            <person name="Calhoun S."/>
            <person name="Haridas S."/>
            <person name="Kuo A."/>
            <person name="Mondo S."/>
            <person name="Pangilinan J."/>
            <person name="Riley R."/>
            <person name="LaButti K."/>
            <person name="Andreopoulos B."/>
            <person name="Lipzen A."/>
            <person name="Chen C."/>
            <person name="Yan M."/>
            <person name="Daum C."/>
            <person name="Ng V."/>
            <person name="Clum A."/>
            <person name="Steindorff A."/>
            <person name="Ohm R.A."/>
            <person name="Martin F."/>
            <person name="Silar P."/>
            <person name="Natvig D.O."/>
            <person name="Lalanne C."/>
            <person name="Gautier V."/>
            <person name="Ament-Velasquez S.L."/>
            <person name="Kruys A."/>
            <person name="Hutchinson M.I."/>
            <person name="Powell A.J."/>
            <person name="Barry K."/>
            <person name="Miller A.N."/>
            <person name="Grigoriev I.V."/>
            <person name="Debuchy R."/>
            <person name="Gladieux P."/>
            <person name="Hiltunen Thoren M."/>
            <person name="Johannesson H."/>
        </authorList>
    </citation>
    <scope>NUCLEOTIDE SEQUENCE</scope>
    <source>
        <strain evidence="8">CBS 141.50</strain>
    </source>
</reference>
<dbReference type="PROSITE" id="PS50048">
    <property type="entry name" value="ZN2_CY6_FUNGAL_2"/>
    <property type="match status" value="1"/>
</dbReference>
<feature type="region of interest" description="Disordered" evidence="6">
    <location>
        <begin position="601"/>
        <end position="630"/>
    </location>
</feature>
<dbReference type="GO" id="GO:0006351">
    <property type="term" value="P:DNA-templated transcription"/>
    <property type="evidence" value="ECO:0007669"/>
    <property type="project" value="InterPro"/>
</dbReference>
<keyword evidence="5" id="KW-0539">Nucleus</keyword>
<keyword evidence="9" id="KW-1185">Reference proteome</keyword>
<dbReference type="PANTHER" id="PTHR47338:SF20">
    <property type="entry name" value="ZN(II)2CYS6 TRANSCRIPTION FACTOR (EUROFUNG)"/>
    <property type="match status" value="1"/>
</dbReference>
<evidence type="ECO:0000259" key="7">
    <source>
        <dbReference type="PROSITE" id="PS50048"/>
    </source>
</evidence>
<organism evidence="8 9">
    <name type="scientific">Dichotomopilus funicola</name>
    <dbReference type="NCBI Taxonomy" id="1934379"/>
    <lineage>
        <taxon>Eukaryota</taxon>
        <taxon>Fungi</taxon>
        <taxon>Dikarya</taxon>
        <taxon>Ascomycota</taxon>
        <taxon>Pezizomycotina</taxon>
        <taxon>Sordariomycetes</taxon>
        <taxon>Sordariomycetidae</taxon>
        <taxon>Sordariales</taxon>
        <taxon>Chaetomiaceae</taxon>
        <taxon>Dichotomopilus</taxon>
    </lineage>
</organism>
<comment type="subcellular location">
    <subcellularLocation>
        <location evidence="1">Nucleus</location>
    </subcellularLocation>
</comment>
<evidence type="ECO:0000256" key="3">
    <source>
        <dbReference type="ARBA" id="ARBA00023015"/>
    </source>
</evidence>
<dbReference type="SMART" id="SM00906">
    <property type="entry name" value="Fungal_trans"/>
    <property type="match status" value="1"/>
</dbReference>
<evidence type="ECO:0000313" key="8">
    <source>
        <dbReference type="EMBL" id="KAK4139573.1"/>
    </source>
</evidence>
<name>A0AAN6UUY8_9PEZI</name>
<dbReference type="InterPro" id="IPR050815">
    <property type="entry name" value="TF_fung"/>
</dbReference>
<dbReference type="Gene3D" id="3.40.50.720">
    <property type="entry name" value="NAD(P)-binding Rossmann-like Domain"/>
    <property type="match status" value="1"/>
</dbReference>
<dbReference type="InterPro" id="IPR007219">
    <property type="entry name" value="XnlR_reg_dom"/>
</dbReference>
<evidence type="ECO:0000313" key="9">
    <source>
        <dbReference type="Proteomes" id="UP001302676"/>
    </source>
</evidence>
<evidence type="ECO:0000256" key="2">
    <source>
        <dbReference type="ARBA" id="ARBA00022723"/>
    </source>
</evidence>
<keyword evidence="2" id="KW-0479">Metal-binding</keyword>
<dbReference type="CDD" id="cd00067">
    <property type="entry name" value="GAL4"/>
    <property type="match status" value="1"/>
</dbReference>
<dbReference type="AlphaFoldDB" id="A0AAN6UUY8"/>
<dbReference type="Pfam" id="PF04082">
    <property type="entry name" value="Fungal_trans"/>
    <property type="match status" value="1"/>
</dbReference>
<dbReference type="RefSeq" id="XP_062632944.1">
    <property type="nucleotide sequence ID" value="XM_062785014.1"/>
</dbReference>
<comment type="caution">
    <text evidence="8">The sequence shown here is derived from an EMBL/GenBank/DDBJ whole genome shotgun (WGS) entry which is preliminary data.</text>
</comment>
<dbReference type="SUPFAM" id="SSF51735">
    <property type="entry name" value="NAD(P)-binding Rossmann-fold domains"/>
    <property type="match status" value="1"/>
</dbReference>
<dbReference type="InterPro" id="IPR001138">
    <property type="entry name" value="Zn2Cys6_DnaBD"/>
</dbReference>
<dbReference type="Pfam" id="PF00172">
    <property type="entry name" value="Zn_clus"/>
    <property type="match status" value="1"/>
</dbReference>
<gene>
    <name evidence="8" type="ORF">C8A04DRAFT_40635</name>
</gene>
<evidence type="ECO:0000256" key="4">
    <source>
        <dbReference type="ARBA" id="ARBA00023163"/>
    </source>
</evidence>
<dbReference type="CDD" id="cd12148">
    <property type="entry name" value="fungal_TF_MHR"/>
    <property type="match status" value="1"/>
</dbReference>
<dbReference type="GO" id="GO:0005634">
    <property type="term" value="C:nucleus"/>
    <property type="evidence" value="ECO:0007669"/>
    <property type="project" value="UniProtKB-SubCell"/>
</dbReference>